<protein>
    <recommendedName>
        <fullName evidence="4">DUF1538 domain-containing protein</fullName>
    </recommendedName>
</protein>
<feature type="transmembrane region" description="Helical" evidence="1">
    <location>
        <begin position="36"/>
        <end position="54"/>
    </location>
</feature>
<feature type="transmembrane region" description="Helical" evidence="1">
    <location>
        <begin position="12"/>
        <end position="30"/>
    </location>
</feature>
<proteinExistence type="predicted"/>
<evidence type="ECO:0000256" key="1">
    <source>
        <dbReference type="SAM" id="Phobius"/>
    </source>
</evidence>
<keyword evidence="1" id="KW-0472">Membrane</keyword>
<name>A0ABP8FUW6_9BACT</name>
<gene>
    <name evidence="2" type="ORF">GCM10023143_20610</name>
</gene>
<accession>A0ABP8FUW6</accession>
<organism evidence="2 3">
    <name type="scientific">Compostibacter hankyongensis</name>
    <dbReference type="NCBI Taxonomy" id="1007089"/>
    <lineage>
        <taxon>Bacteria</taxon>
        <taxon>Pseudomonadati</taxon>
        <taxon>Bacteroidota</taxon>
        <taxon>Chitinophagia</taxon>
        <taxon>Chitinophagales</taxon>
        <taxon>Chitinophagaceae</taxon>
        <taxon>Compostibacter</taxon>
    </lineage>
</organism>
<evidence type="ECO:0008006" key="4">
    <source>
        <dbReference type="Google" id="ProtNLM"/>
    </source>
</evidence>
<sequence length="85" mass="9736">MLFNDLKIFVERIGVLFIIGPTFLYPFVLGKVKERYFKAGIYIVIAGIIFIRGVTFLQGSKQKNGAVIESQFLPYKNYLVEIISK</sequence>
<keyword evidence="1" id="KW-0812">Transmembrane</keyword>
<evidence type="ECO:0000313" key="2">
    <source>
        <dbReference type="EMBL" id="GAA4311478.1"/>
    </source>
</evidence>
<reference evidence="3" key="1">
    <citation type="journal article" date="2019" name="Int. J. Syst. Evol. Microbiol.">
        <title>The Global Catalogue of Microorganisms (GCM) 10K type strain sequencing project: providing services to taxonomists for standard genome sequencing and annotation.</title>
        <authorList>
            <consortium name="The Broad Institute Genomics Platform"/>
            <consortium name="The Broad Institute Genome Sequencing Center for Infectious Disease"/>
            <person name="Wu L."/>
            <person name="Ma J."/>
        </authorList>
    </citation>
    <scope>NUCLEOTIDE SEQUENCE [LARGE SCALE GENOMIC DNA]</scope>
    <source>
        <strain evidence="3">JCM 17664</strain>
    </source>
</reference>
<evidence type="ECO:0000313" key="3">
    <source>
        <dbReference type="Proteomes" id="UP001501207"/>
    </source>
</evidence>
<keyword evidence="1" id="KW-1133">Transmembrane helix</keyword>
<comment type="caution">
    <text evidence="2">The sequence shown here is derived from an EMBL/GenBank/DDBJ whole genome shotgun (WGS) entry which is preliminary data.</text>
</comment>
<dbReference type="Proteomes" id="UP001501207">
    <property type="component" value="Unassembled WGS sequence"/>
</dbReference>
<keyword evidence="3" id="KW-1185">Reference proteome</keyword>
<dbReference type="EMBL" id="BAABFN010000004">
    <property type="protein sequence ID" value="GAA4311478.1"/>
    <property type="molecule type" value="Genomic_DNA"/>
</dbReference>